<dbReference type="PANTHER" id="PTHR46111">
    <property type="entry name" value="RIBOSOMAL RNA SMALL SUBUNIT METHYLTRANSFERASE I"/>
    <property type="match status" value="1"/>
</dbReference>
<dbReference type="InterPro" id="IPR035996">
    <property type="entry name" value="4pyrrol_Methylase_sf"/>
</dbReference>
<dbReference type="InterPro" id="IPR008189">
    <property type="entry name" value="rRNA_ssu_MeTfrase_I"/>
</dbReference>
<dbReference type="EMBL" id="QHBU01000223">
    <property type="protein sequence ID" value="PZR79112.1"/>
    <property type="molecule type" value="Genomic_DNA"/>
</dbReference>
<dbReference type="GO" id="GO:0008168">
    <property type="term" value="F:methyltransferase activity"/>
    <property type="evidence" value="ECO:0007669"/>
    <property type="project" value="InterPro"/>
</dbReference>
<comment type="caution">
    <text evidence="2">The sequence shown here is derived from an EMBL/GenBank/DDBJ whole genome shotgun (WGS) entry which is preliminary data.</text>
</comment>
<accession>A0A2W5Z1M3</accession>
<reference evidence="2 3" key="1">
    <citation type="journal article" date="2017" name="Nature">
        <title>Atmospheric trace gases support primary production in Antarctic desert surface soil.</title>
        <authorList>
            <person name="Ji M."/>
            <person name="Greening C."/>
            <person name="Vanwonterghem I."/>
            <person name="Carere C.R."/>
            <person name="Bay S.K."/>
            <person name="Steen J.A."/>
            <person name="Montgomery K."/>
            <person name="Lines T."/>
            <person name="Beardall J."/>
            <person name="van Dorst J."/>
            <person name="Snape I."/>
            <person name="Stott M.B."/>
            <person name="Hugenholtz P."/>
            <person name="Ferrari B.C."/>
        </authorList>
    </citation>
    <scope>NUCLEOTIDE SEQUENCE [LARGE SCALE GENOMIC DNA]</scope>
    <source>
        <strain evidence="2">RRmetagenome_bin12</strain>
    </source>
</reference>
<feature type="domain" description="Tetrapyrrole methylase" evidence="1">
    <location>
        <begin position="2"/>
        <end position="94"/>
    </location>
</feature>
<evidence type="ECO:0000259" key="1">
    <source>
        <dbReference type="Pfam" id="PF00590"/>
    </source>
</evidence>
<sequence length="117" mass="12853">MGTPIGNLEDLTPRARRVLREVALVAAEEPRRTRALLTHLELRKPLLAVYADVERNRTKQVLDALESGDVAYCTDGGMPVVSDPGAYLVDAARGAGCLQRPLHHLLATILVEHVDHR</sequence>
<dbReference type="Pfam" id="PF00590">
    <property type="entry name" value="TP_methylase"/>
    <property type="match status" value="1"/>
</dbReference>
<dbReference type="Proteomes" id="UP000248724">
    <property type="component" value="Unassembled WGS sequence"/>
</dbReference>
<evidence type="ECO:0000313" key="3">
    <source>
        <dbReference type="Proteomes" id="UP000248724"/>
    </source>
</evidence>
<dbReference type="AlphaFoldDB" id="A0A2W5Z1M3"/>
<feature type="non-terminal residue" evidence="2">
    <location>
        <position position="117"/>
    </location>
</feature>
<dbReference type="PANTHER" id="PTHR46111:SF1">
    <property type="entry name" value="RIBOSOMAL RNA SMALL SUBUNIT METHYLTRANSFERASE I"/>
    <property type="match status" value="1"/>
</dbReference>
<evidence type="ECO:0000313" key="2">
    <source>
        <dbReference type="EMBL" id="PZR79112.1"/>
    </source>
</evidence>
<organism evidence="2 3">
    <name type="scientific">Candidatus Aeolococcus gillhamiae</name>
    <dbReference type="NCBI Taxonomy" id="3127015"/>
    <lineage>
        <taxon>Bacteria</taxon>
        <taxon>Bacillati</taxon>
        <taxon>Candidatus Dormiibacterota</taxon>
        <taxon>Candidatus Dormibacteria</taxon>
        <taxon>Candidatus Aeolococcales</taxon>
        <taxon>Candidatus Aeolococcaceae</taxon>
        <taxon>Candidatus Aeolococcus</taxon>
    </lineage>
</organism>
<gene>
    <name evidence="2" type="ORF">DLM65_11420</name>
</gene>
<dbReference type="Gene3D" id="3.40.1010.10">
    <property type="entry name" value="Cobalt-precorrin-4 Transmethylase, Domain 1"/>
    <property type="match status" value="1"/>
</dbReference>
<dbReference type="SUPFAM" id="SSF53790">
    <property type="entry name" value="Tetrapyrrole methylase"/>
    <property type="match status" value="1"/>
</dbReference>
<proteinExistence type="predicted"/>
<dbReference type="InterPro" id="IPR014777">
    <property type="entry name" value="4pyrrole_Mease_sub1"/>
</dbReference>
<dbReference type="InterPro" id="IPR000878">
    <property type="entry name" value="4pyrrol_Mease"/>
</dbReference>
<protein>
    <submittedName>
        <fullName evidence="2">rRNA (Cytidine-2'-O-)-methyltransferase</fullName>
    </submittedName>
</protein>
<name>A0A2W5Z1M3_9BACT</name>